<gene>
    <name evidence="11" type="ORF">Purlil1_4716</name>
</gene>
<feature type="transmembrane region" description="Helical" evidence="10">
    <location>
        <begin position="804"/>
        <end position="829"/>
    </location>
</feature>
<feature type="compositionally biased region" description="Low complexity" evidence="9">
    <location>
        <begin position="511"/>
        <end position="522"/>
    </location>
</feature>
<keyword evidence="3" id="KW-0813">Transport</keyword>
<dbReference type="EMBL" id="JAWRVI010000013">
    <property type="protein sequence ID" value="KAK4091136.1"/>
    <property type="molecule type" value="Genomic_DNA"/>
</dbReference>
<keyword evidence="7 10" id="KW-1133">Transmembrane helix</keyword>
<feature type="compositionally biased region" description="Polar residues" evidence="9">
    <location>
        <begin position="472"/>
        <end position="484"/>
    </location>
</feature>
<keyword evidence="4 10" id="KW-0812">Transmembrane</keyword>
<feature type="transmembrane region" description="Helical" evidence="10">
    <location>
        <begin position="1223"/>
        <end position="1246"/>
    </location>
</feature>
<protein>
    <recommendedName>
        <fullName evidence="13">OPT oligopeptide transporter</fullName>
    </recommendedName>
</protein>
<feature type="transmembrane region" description="Helical" evidence="10">
    <location>
        <begin position="871"/>
        <end position="898"/>
    </location>
</feature>
<feature type="transmembrane region" description="Helical" evidence="10">
    <location>
        <begin position="1253"/>
        <end position="1269"/>
    </location>
</feature>
<organism evidence="11 12">
    <name type="scientific">Purpureocillium lilacinum</name>
    <name type="common">Paecilomyces lilacinus</name>
    <dbReference type="NCBI Taxonomy" id="33203"/>
    <lineage>
        <taxon>Eukaryota</taxon>
        <taxon>Fungi</taxon>
        <taxon>Dikarya</taxon>
        <taxon>Ascomycota</taxon>
        <taxon>Pezizomycotina</taxon>
        <taxon>Sordariomycetes</taxon>
        <taxon>Hypocreomycetidae</taxon>
        <taxon>Hypocreales</taxon>
        <taxon>Ophiocordycipitaceae</taxon>
        <taxon>Purpureocillium</taxon>
    </lineage>
</organism>
<dbReference type="InterPro" id="IPR004813">
    <property type="entry name" value="OPT"/>
</dbReference>
<name>A0ABR0C416_PURLI</name>
<evidence type="ECO:0000256" key="3">
    <source>
        <dbReference type="ARBA" id="ARBA00022448"/>
    </source>
</evidence>
<feature type="region of interest" description="Disordered" evidence="9">
    <location>
        <begin position="544"/>
        <end position="597"/>
    </location>
</feature>
<evidence type="ECO:0000313" key="11">
    <source>
        <dbReference type="EMBL" id="KAK4091136.1"/>
    </source>
</evidence>
<feature type="transmembrane region" description="Helical" evidence="10">
    <location>
        <begin position="764"/>
        <end position="783"/>
    </location>
</feature>
<sequence>MWPWLRVGRCGRAGRRAGRAAAPLGLAVVQRSLTKTALGVPASYPKVVSPKQGIGTKKKNGARQNCVAFTSRHHQRSSHRDRNKTTAAARPVVVLETSLQPSVHGQGITPKPSLAPRCRPPARRCAYGPDADWALPTFTNFPSSLSVPSSTAVRVRQPVALQAPASTALQYSRGPPSPSRRCVPRNAGDQARRRQRGSRAAPKILVRPTGALAPASLPLGLAVLPSIFPILVDIRDCGQATSPRRRLHRSPPITSSIRAPARPRRNSCQGLPTRCPAMGRRRRRTETDSRSNSNPKTTTTTTPTATASSSTTTTTSAPALDDPLLSSAGAAPKAETRVAAGDSNLQRPLQDWQAHHPGAEPPQLQALASAADSSTSRSTVSHSRPRQAPYATRQIQLPPDTPATTSSHHARSTPGPAEAIALEELPQPQAPLALHVDDIPDADDDGDDAMAAPRRKRRLPFLLSDDARDSSPYGSVSATPRQQGSPPDSDTESDSSHDFRQSTRSRRSLSSKRSGLSKQSSRMSEELDGAALVSGLDGRFGLGEAPLPGDMLDHAKDDDLTTDDGLPLDQDRSDESDHEYLENSPHEAVRASVSPTDNTTLSINTPRMWCLSVLFSILGSSTNLFFSLRYPSVAITPVIALLLVHPLGHLWDILLKRPYDPDEEFVEGVRTPSSIEREDPIQRRRPPKKLGSWRLWLAQGRWNEKEHTCVYVSSNVAFGFAFATDVIVEQTQFYNQEAPILYQLLLTISTQILGYGFAGITRRFLVRPSGMIWPGTLMSAAMFSTLHKQDNKPANGWTISRWKFFYIVWTAAFAFYFLPGLLFPALSYFSVITWFAPKNVVLSNLFGVTSGLGLFPMTFDWAQITYVGSPLLVPFWAAMNVIGGLAIVMWIIAPIFYYSNVLFSSYMPILSAGVFDNTGKIYDVSKILTSDFLFDREAYSKYSRVFLPVTYMLSYGVQFAGLAALLTHTLCWHGHDIWRTWKKALEEARENGKPEYQPVNDSRAASSGSLGSDTYTRMSGSVPNIDNLLSREDVHCRLMRRYKDAPVSWYLLTFVSMTAIGMFLVEYYPVHLPWYGLLLSLAIGAIFFIPNGIIMAVTNQHSSIYLICQLICGVVFPGRPIANMVFVTYGYISSAQGIKFASDLKLGHYMKIPPRIMFSVQVVATLVSSVTQIGVLNWMFANVKGICTSEAVNGFTCPIARVHFNGSILWGVVGPGEFFGPTAIYRALVWCFPLGAALPIPLWLYARRRRGSILRKVNLPVIFGAMGWIPPATGLNFSVWALVCFFFNYLVKRRASAWWGKYTMTLSAALDSGLAFGIVIVFFGFIYPGWMKGFSWWGTEVYKQGCDWQACSYRTVADGERFGPDTW</sequence>
<feature type="transmembrane region" description="Helical" evidence="10">
    <location>
        <begin position="710"/>
        <end position="728"/>
    </location>
</feature>
<dbReference type="Proteomes" id="UP001287286">
    <property type="component" value="Unassembled WGS sequence"/>
</dbReference>
<comment type="caution">
    <text evidence="11">The sequence shown here is derived from an EMBL/GenBank/DDBJ whole genome shotgun (WGS) entry which is preliminary data.</text>
</comment>
<dbReference type="Pfam" id="PF03169">
    <property type="entry name" value="OPT"/>
    <property type="match status" value="1"/>
</dbReference>
<feature type="region of interest" description="Disordered" evidence="9">
    <location>
        <begin position="240"/>
        <end position="327"/>
    </location>
</feature>
<evidence type="ECO:0000256" key="4">
    <source>
        <dbReference type="ARBA" id="ARBA00022692"/>
    </source>
</evidence>
<feature type="transmembrane region" description="Helical" evidence="10">
    <location>
        <begin position="1047"/>
        <end position="1068"/>
    </location>
</feature>
<feature type="region of interest" description="Disordered" evidence="9">
    <location>
        <begin position="436"/>
        <end position="526"/>
    </location>
</feature>
<keyword evidence="6" id="KW-0653">Protein transport</keyword>
<evidence type="ECO:0000256" key="10">
    <source>
        <dbReference type="SAM" id="Phobius"/>
    </source>
</evidence>
<feature type="transmembrane region" description="Helical" evidence="10">
    <location>
        <begin position="1303"/>
        <end position="1327"/>
    </location>
</feature>
<feature type="transmembrane region" description="Helical" evidence="10">
    <location>
        <begin position="1156"/>
        <end position="1180"/>
    </location>
</feature>
<feature type="compositionally biased region" description="Basic and acidic residues" evidence="9">
    <location>
        <begin position="569"/>
        <end position="589"/>
    </location>
</feature>
<evidence type="ECO:0008006" key="13">
    <source>
        <dbReference type="Google" id="ProtNLM"/>
    </source>
</evidence>
<keyword evidence="5" id="KW-0571">Peptide transport</keyword>
<keyword evidence="8 10" id="KW-0472">Membrane</keyword>
<dbReference type="InterPro" id="IPR004648">
    <property type="entry name" value="Oligpept_transpt"/>
</dbReference>
<evidence type="ECO:0000313" key="12">
    <source>
        <dbReference type="Proteomes" id="UP001287286"/>
    </source>
</evidence>
<feature type="region of interest" description="Disordered" evidence="9">
    <location>
        <begin position="166"/>
        <end position="203"/>
    </location>
</feature>
<feature type="transmembrane region" description="Helical" evidence="10">
    <location>
        <begin position="1074"/>
        <end position="1097"/>
    </location>
</feature>
<feature type="transmembrane region" description="Helical" evidence="10">
    <location>
        <begin position="841"/>
        <end position="859"/>
    </location>
</feature>
<accession>A0ABR0C416</accession>
<evidence type="ECO:0000256" key="9">
    <source>
        <dbReference type="SAM" id="MobiDB-lite"/>
    </source>
</evidence>
<comment type="subcellular location">
    <subcellularLocation>
        <location evidence="1">Membrane</location>
        <topology evidence="1">Multi-pass membrane protein</topology>
    </subcellularLocation>
</comment>
<evidence type="ECO:0000256" key="5">
    <source>
        <dbReference type="ARBA" id="ARBA00022856"/>
    </source>
</evidence>
<keyword evidence="12" id="KW-1185">Reference proteome</keyword>
<reference evidence="11 12" key="1">
    <citation type="journal article" date="2024" name="Microbiol. Resour. Announc.">
        <title>Genome annotations for the ascomycete fungi Trichoderma harzianum, Trichoderma aggressivum, and Purpureocillium lilacinum.</title>
        <authorList>
            <person name="Beijen E.P.W."/>
            <person name="Ohm R.A."/>
        </authorList>
    </citation>
    <scope>NUCLEOTIDE SEQUENCE [LARGE SCALE GENOMIC DNA]</scope>
    <source>
        <strain evidence="11 12">CBS 150709</strain>
    </source>
</reference>
<evidence type="ECO:0000256" key="8">
    <source>
        <dbReference type="ARBA" id="ARBA00023136"/>
    </source>
</evidence>
<feature type="region of interest" description="Disordered" evidence="9">
    <location>
        <begin position="992"/>
        <end position="1015"/>
    </location>
</feature>
<feature type="region of interest" description="Disordered" evidence="9">
    <location>
        <begin position="366"/>
        <end position="414"/>
    </location>
</feature>
<evidence type="ECO:0000256" key="1">
    <source>
        <dbReference type="ARBA" id="ARBA00004141"/>
    </source>
</evidence>
<feature type="transmembrane region" description="Helical" evidence="10">
    <location>
        <begin position="740"/>
        <end position="758"/>
    </location>
</feature>
<evidence type="ECO:0000256" key="7">
    <source>
        <dbReference type="ARBA" id="ARBA00022989"/>
    </source>
</evidence>
<proteinExistence type="inferred from homology"/>
<evidence type="ECO:0000256" key="6">
    <source>
        <dbReference type="ARBA" id="ARBA00022927"/>
    </source>
</evidence>
<feature type="compositionally biased region" description="Polar residues" evidence="9">
    <location>
        <begin position="999"/>
        <end position="1015"/>
    </location>
</feature>
<dbReference type="PANTHER" id="PTHR22601">
    <property type="entry name" value="ISP4 LIKE PROTEIN"/>
    <property type="match status" value="1"/>
</dbReference>
<feature type="compositionally biased region" description="Low complexity" evidence="9">
    <location>
        <begin position="297"/>
        <end position="319"/>
    </location>
</feature>
<dbReference type="NCBIfam" id="TIGR00727">
    <property type="entry name" value="ISP4_OPT"/>
    <property type="match status" value="1"/>
</dbReference>
<dbReference type="NCBIfam" id="TIGR00728">
    <property type="entry name" value="OPT_sfam"/>
    <property type="match status" value="1"/>
</dbReference>
<feature type="compositionally biased region" description="Low complexity" evidence="9">
    <location>
        <begin position="366"/>
        <end position="382"/>
    </location>
</feature>
<evidence type="ECO:0000256" key="2">
    <source>
        <dbReference type="ARBA" id="ARBA00008807"/>
    </source>
</evidence>
<feature type="compositionally biased region" description="Acidic residues" evidence="9">
    <location>
        <begin position="439"/>
        <end position="448"/>
    </location>
</feature>
<comment type="similarity">
    <text evidence="2">Belongs to the oligopeptide OPT transporter family.</text>
</comment>
<feature type="transmembrane region" description="Helical" evidence="10">
    <location>
        <begin position="1275"/>
        <end position="1291"/>
    </location>
</feature>
<feature type="transmembrane region" description="Helical" evidence="10">
    <location>
        <begin position="633"/>
        <end position="651"/>
    </location>
</feature>